<protein>
    <submittedName>
        <fullName evidence="2">Methyltranfer_dom domain-containing protein</fullName>
    </submittedName>
</protein>
<proteinExistence type="predicted"/>
<dbReference type="WBParaSite" id="RSKR_0000510300.1">
    <property type="protein sequence ID" value="RSKR_0000510300.1"/>
    <property type="gene ID" value="RSKR_0000510300"/>
</dbReference>
<organism evidence="1 2">
    <name type="scientific">Rhabditophanes sp. KR3021</name>
    <dbReference type="NCBI Taxonomy" id="114890"/>
    <lineage>
        <taxon>Eukaryota</taxon>
        <taxon>Metazoa</taxon>
        <taxon>Ecdysozoa</taxon>
        <taxon>Nematoda</taxon>
        <taxon>Chromadorea</taxon>
        <taxon>Rhabditida</taxon>
        <taxon>Tylenchina</taxon>
        <taxon>Panagrolaimomorpha</taxon>
        <taxon>Strongyloidoidea</taxon>
        <taxon>Alloionematidae</taxon>
        <taxon>Rhabditophanes</taxon>
    </lineage>
</organism>
<reference evidence="2" key="1">
    <citation type="submission" date="2016-11" db="UniProtKB">
        <authorList>
            <consortium name="WormBaseParasite"/>
        </authorList>
    </citation>
    <scope>IDENTIFICATION</scope>
    <source>
        <strain evidence="2">KR3021</strain>
    </source>
</reference>
<accession>A0AC35TWL9</accession>
<evidence type="ECO:0000313" key="2">
    <source>
        <dbReference type="WBParaSite" id="RSKR_0000510300.1"/>
    </source>
</evidence>
<evidence type="ECO:0000313" key="1">
    <source>
        <dbReference type="Proteomes" id="UP000095286"/>
    </source>
</evidence>
<name>A0AC35TWL9_9BILA</name>
<sequence>MEQELQSSIESFMKVYGKYGDQYMSDFFIDDQWNELPKEWRDYFDSNLEKATPISLSLLNPNYDLTDTTLPTGLIQLKQMITNIMGLFHSCYQYPVKIKPKDFSKVPRMLLTKIKKKKIHELEHLIALLENIHEEHSFEEVVDCGAGVGHLSRLLAYFMAGKDIQTSTIEGNEKFVETSLKLDQKFQKKLDFLNEGCNLPSRTAAYISNDKDFVETQYGPNKLLLGLHTCGDFAPTILRYFKKCPDAKILVNLGCCYHKLNGAKDMTHRQAYENDTGAVSNGFPISSWNQGPLSYAARESACHAQPQLVQDIMQNDKHLESFKINLFRAKLEYVIFKVTKSDANRHLGMKSVKFTKDLVFLDYLKQALTGYPLILSEILGILKDNNPEFEQLTQINPSDIPKLYIMYCLRLTIAPIIEILILTDRITYLKEAQIQAFICPLFNSLISPRCNAIIAFK</sequence>
<dbReference type="Proteomes" id="UP000095286">
    <property type="component" value="Unplaced"/>
</dbReference>